<evidence type="ECO:0000313" key="2">
    <source>
        <dbReference type="Proteomes" id="UP001611383"/>
    </source>
</evidence>
<dbReference type="Proteomes" id="UP001611383">
    <property type="component" value="Chromosome"/>
</dbReference>
<dbReference type="Pfam" id="PF09536">
    <property type="entry name" value="DUF2378"/>
    <property type="match status" value="1"/>
</dbReference>
<name>A0ABY9WHS3_9BACT</name>
<evidence type="ECO:0000313" key="1">
    <source>
        <dbReference type="EMBL" id="WNG43337.1"/>
    </source>
</evidence>
<dbReference type="InterPro" id="IPR011751">
    <property type="entry name" value="Mxa_paralog_2265"/>
</dbReference>
<keyword evidence="2" id="KW-1185">Reference proteome</keyword>
<dbReference type="EMBL" id="CP043494">
    <property type="protein sequence ID" value="WNG43337.1"/>
    <property type="molecule type" value="Genomic_DNA"/>
</dbReference>
<organism evidence="1 2">
    <name type="scientific">Archangium minus</name>
    <dbReference type="NCBI Taxonomy" id="83450"/>
    <lineage>
        <taxon>Bacteria</taxon>
        <taxon>Pseudomonadati</taxon>
        <taxon>Myxococcota</taxon>
        <taxon>Myxococcia</taxon>
        <taxon>Myxococcales</taxon>
        <taxon>Cystobacterineae</taxon>
        <taxon>Archangiaceae</taxon>
        <taxon>Archangium</taxon>
    </lineage>
</organism>
<protein>
    <submittedName>
        <fullName evidence="1">DUF2378 family protein</fullName>
    </submittedName>
</protein>
<dbReference type="RefSeq" id="WP_395814081.1">
    <property type="nucleotide sequence ID" value="NZ_CP043494.1"/>
</dbReference>
<accession>A0ABY9WHS3</accession>
<gene>
    <name evidence="1" type="ORF">F0U60_03925</name>
</gene>
<sequence>MMLADERVVFGNTFDGLFRIALEGRLSTGARSALKRMGLHIDQQPLPFYPASVWRPSLDIVVKDLFPDLHLEEAYRRLGQKMVTDVSETVLGRGMLAVGRALGPRRLLMRMNHNFRNADNYVQMQLTELAPTAYEVLINETLGMPSYYQGIIEAALRAAGAREPHVQRMSIQGSSCTYRVEWRS</sequence>
<dbReference type="NCBIfam" id="TIGR02265">
    <property type="entry name" value="Mxa_TIGR02265"/>
    <property type="match status" value="1"/>
</dbReference>
<reference evidence="1 2" key="1">
    <citation type="submission" date="2019-08" db="EMBL/GenBank/DDBJ databases">
        <title>Archangium and Cystobacter genomes.</title>
        <authorList>
            <person name="Chen I.-C.K."/>
            <person name="Wielgoss S."/>
        </authorList>
    </citation>
    <scope>NUCLEOTIDE SEQUENCE [LARGE SCALE GENOMIC DNA]</scope>
    <source>
        <strain evidence="1 2">Cbm 6</strain>
    </source>
</reference>
<proteinExistence type="predicted"/>